<dbReference type="SUPFAM" id="SSF51735">
    <property type="entry name" value="NAD(P)-binding Rossmann-fold domains"/>
    <property type="match status" value="1"/>
</dbReference>
<sequence>MNITVIGCGNGGTAIAADLSLKGHTVKMLKTSDSYNPHYMYLKENKKITLVRNGEEQLADINEVTTDYAKVLTEDTELIIIFVQTNYHKNVIENICPYLHSNQIVLVEPGYFATEFFMPLIVEKNLTIVEAESSPIDCRISKPGRVEVLFENVRNPLGVYPKANKDYAEERLNELNYHFTYLDSVIEAALHNPNLIVHTVGSLMSTPRIEKTNGEYWMYKEVFTPSVWNIVESLDKEKNNVLIKLGLKEKSYVDACKYRNAEDLSLDSKQIFMNYALNYSPKGPFTSDSRFVIEDVPFGLVLLEELGQHLQVETKTCTTLVNLADLLLQKDFRKVGRKIDFDKLQLVLAD</sequence>
<dbReference type="PANTHER" id="PTHR38015:SF1">
    <property type="entry name" value="OPINE DEHYDROGENASE DOMAIN-CONTAINING PROTEIN"/>
    <property type="match status" value="1"/>
</dbReference>
<dbReference type="Pfam" id="PF02558">
    <property type="entry name" value="ApbA"/>
    <property type="match status" value="1"/>
</dbReference>
<dbReference type="Gene3D" id="1.10.1040.10">
    <property type="entry name" value="N-(1-d-carboxylethyl)-l-norvaline Dehydrogenase, domain 2"/>
    <property type="match status" value="1"/>
</dbReference>
<dbReference type="PANTHER" id="PTHR38015">
    <property type="entry name" value="BLR6086 PROTEIN"/>
    <property type="match status" value="1"/>
</dbReference>
<dbReference type="AlphaFoldDB" id="E6LD40"/>
<dbReference type="STRING" id="888064.HMPREF9088_0289"/>
<dbReference type="Proteomes" id="UP000010296">
    <property type="component" value="Unassembled WGS sequence"/>
</dbReference>
<dbReference type="InterPro" id="IPR003421">
    <property type="entry name" value="Opine_DH"/>
</dbReference>
<dbReference type="InterPro" id="IPR013328">
    <property type="entry name" value="6PGD_dom2"/>
</dbReference>
<dbReference type="PATRIC" id="fig|888064.11.peg.891"/>
<accession>E6LD40</accession>
<dbReference type="InterPro" id="IPR013332">
    <property type="entry name" value="KPR_N"/>
</dbReference>
<evidence type="ECO:0000313" key="3">
    <source>
        <dbReference type="EMBL" id="EFU74883.1"/>
    </source>
</evidence>
<dbReference type="InterPro" id="IPR008927">
    <property type="entry name" value="6-PGluconate_DH-like_C_sf"/>
</dbReference>
<dbReference type="RefSeq" id="WP_007207310.1">
    <property type="nucleotide sequence ID" value="NZ_GL622241.1"/>
</dbReference>
<keyword evidence="4" id="KW-1185">Reference proteome</keyword>
<dbReference type="SUPFAM" id="SSF48179">
    <property type="entry name" value="6-phosphogluconate dehydrogenase C-terminal domain-like"/>
    <property type="match status" value="1"/>
</dbReference>
<evidence type="ECO:0000259" key="2">
    <source>
        <dbReference type="Pfam" id="PF02558"/>
    </source>
</evidence>
<dbReference type="Pfam" id="PF02317">
    <property type="entry name" value="Octopine_DH"/>
    <property type="match status" value="1"/>
</dbReference>
<dbReference type="OrthoDB" id="1073746at2"/>
<gene>
    <name evidence="3" type="ORF">HMPREF9088_0289</name>
</gene>
<dbReference type="InterPro" id="IPR036291">
    <property type="entry name" value="NAD(P)-bd_dom_sf"/>
</dbReference>
<feature type="domain" description="Ketopantoate reductase N-terminal" evidence="2">
    <location>
        <begin position="3"/>
        <end position="106"/>
    </location>
</feature>
<reference evidence="3 4" key="1">
    <citation type="submission" date="2010-12" db="EMBL/GenBank/DDBJ databases">
        <authorList>
            <person name="Muzny D."/>
            <person name="Qin X."/>
            <person name="Deng J."/>
            <person name="Jiang H."/>
            <person name="Liu Y."/>
            <person name="Qu J."/>
            <person name="Song X.-Z."/>
            <person name="Zhang L."/>
            <person name="Thornton R."/>
            <person name="Coyle M."/>
            <person name="Francisco L."/>
            <person name="Jackson L."/>
            <person name="Javaid M."/>
            <person name="Korchina V."/>
            <person name="Kovar C."/>
            <person name="Mata R."/>
            <person name="Mathew T."/>
            <person name="Ngo R."/>
            <person name="Nguyen L."/>
            <person name="Nguyen N."/>
            <person name="Okwuonu G."/>
            <person name="Ongeri F."/>
            <person name="Pham C."/>
            <person name="Simmons D."/>
            <person name="Wilczek-Boney K."/>
            <person name="Hale W."/>
            <person name="Jakkamsetti A."/>
            <person name="Pham P."/>
            <person name="Ruth R."/>
            <person name="San Lucas F."/>
            <person name="Warren J."/>
            <person name="Zhang J."/>
            <person name="Zhao Z."/>
            <person name="Zhou C."/>
            <person name="Zhu D."/>
            <person name="Lee S."/>
            <person name="Bess C."/>
            <person name="Blankenburg K."/>
            <person name="Forbes L."/>
            <person name="Fu Q."/>
            <person name="Gubbala S."/>
            <person name="Hirani K."/>
            <person name="Jayaseelan J.C."/>
            <person name="Lara F."/>
            <person name="Munidasa M."/>
            <person name="Palculict T."/>
            <person name="Patil S."/>
            <person name="Pu L.-L."/>
            <person name="Saada N."/>
            <person name="Tang L."/>
            <person name="Weissenberger G."/>
            <person name="Zhu Y."/>
            <person name="Hemphill L."/>
            <person name="Shang Y."/>
            <person name="Youmans B."/>
            <person name="Ayvaz T."/>
            <person name="Ross M."/>
            <person name="Santibanez J."/>
            <person name="Aqrawi P."/>
            <person name="Gross S."/>
            <person name="Joshi V."/>
            <person name="Fowler G."/>
            <person name="Nazareth L."/>
            <person name="Reid J."/>
            <person name="Worley K."/>
            <person name="Petrosino J."/>
            <person name="Highlander S."/>
            <person name="Gibbs R."/>
        </authorList>
    </citation>
    <scope>NUCLEOTIDE SEQUENCE [LARGE SCALE GENOMIC DNA]</scope>
    <source>
        <strain evidence="4">DSM 15952 / CCUG 50447 / LMG 22039 / TP 1.5</strain>
    </source>
</reference>
<evidence type="ECO:0000313" key="4">
    <source>
        <dbReference type="Proteomes" id="UP000010296"/>
    </source>
</evidence>
<name>E6LD40_ENTI1</name>
<proteinExistence type="predicted"/>
<comment type="caution">
    <text evidence="3">The sequence shown here is derived from an EMBL/GenBank/DDBJ whole genome shotgun (WGS) entry which is preliminary data.</text>
</comment>
<dbReference type="HOGENOM" id="CLU_056511_2_0_9"/>
<organism evidence="3 4">
    <name type="scientific">Enterococcus italicus (strain DSM 15952 / CCUG 50447 / LMG 22039 / TP 1.5)</name>
    <dbReference type="NCBI Taxonomy" id="888064"/>
    <lineage>
        <taxon>Bacteria</taxon>
        <taxon>Bacillati</taxon>
        <taxon>Bacillota</taxon>
        <taxon>Bacilli</taxon>
        <taxon>Lactobacillales</taxon>
        <taxon>Enterococcaceae</taxon>
        <taxon>Enterococcus</taxon>
    </lineage>
</organism>
<dbReference type="Gene3D" id="3.40.50.720">
    <property type="entry name" value="NAD(P)-binding Rossmann-like Domain"/>
    <property type="match status" value="1"/>
</dbReference>
<dbReference type="eggNOG" id="COG1893">
    <property type="taxonomic scope" value="Bacteria"/>
</dbReference>
<feature type="domain" description="Opine dehydrogenase" evidence="1">
    <location>
        <begin position="183"/>
        <end position="325"/>
    </location>
</feature>
<protein>
    <submittedName>
        <fullName evidence="3">NAD/NADP octopine/nopaline dehydrogenase, alpha-helical domain protein</fullName>
    </submittedName>
</protein>
<dbReference type="InterPro" id="IPR051729">
    <property type="entry name" value="Opine/Lysopine_DH"/>
</dbReference>
<evidence type="ECO:0000259" key="1">
    <source>
        <dbReference type="Pfam" id="PF02317"/>
    </source>
</evidence>
<dbReference type="GO" id="GO:0016491">
    <property type="term" value="F:oxidoreductase activity"/>
    <property type="evidence" value="ECO:0007669"/>
    <property type="project" value="InterPro"/>
</dbReference>
<dbReference type="EMBL" id="AEPV01000008">
    <property type="protein sequence ID" value="EFU74883.1"/>
    <property type="molecule type" value="Genomic_DNA"/>
</dbReference>